<keyword evidence="2" id="KW-0997">Cell inner membrane</keyword>
<dbReference type="Proteomes" id="UP000279908">
    <property type="component" value="Unassembled WGS sequence"/>
</dbReference>
<name>A0A432AW51_CHLPH</name>
<evidence type="ECO:0000256" key="1">
    <source>
        <dbReference type="ARBA" id="ARBA00022475"/>
    </source>
</evidence>
<keyword evidence="5" id="KW-0472">Membrane</keyword>
<dbReference type="InterPro" id="IPR052363">
    <property type="entry name" value="LPS_export_LptC"/>
</dbReference>
<dbReference type="GO" id="GO:0015221">
    <property type="term" value="F:lipopolysaccharide transmembrane transporter activity"/>
    <property type="evidence" value="ECO:0007669"/>
    <property type="project" value="InterPro"/>
</dbReference>
<dbReference type="EMBL" id="RXYK01000003">
    <property type="protein sequence ID" value="RTY39054.1"/>
    <property type="molecule type" value="Genomic_DNA"/>
</dbReference>
<dbReference type="OMA" id="MIRSERF"/>
<evidence type="ECO:0000313" key="6">
    <source>
        <dbReference type="EMBL" id="RTY39054.1"/>
    </source>
</evidence>
<dbReference type="PANTHER" id="PTHR37481:SF1">
    <property type="entry name" value="LIPOPOLYSACCHARIDE EXPORT SYSTEM PROTEIN LPTC"/>
    <property type="match status" value="1"/>
</dbReference>
<dbReference type="RefSeq" id="WP_011890783.1">
    <property type="nucleotide sequence ID" value="NZ_CP041698.1"/>
</dbReference>
<dbReference type="InterPro" id="IPR010664">
    <property type="entry name" value="LipoPS_assembly_LptC-rel"/>
</dbReference>
<protein>
    <submittedName>
        <fullName evidence="6">LPS export ABC transporter periplasmic protein LptC</fullName>
    </submittedName>
</protein>
<keyword evidence="3" id="KW-0812">Transmembrane</keyword>
<proteinExistence type="predicted"/>
<dbReference type="NCBIfam" id="TIGR04409">
    <property type="entry name" value="LptC_YrbK"/>
    <property type="match status" value="1"/>
</dbReference>
<gene>
    <name evidence="6" type="primary">lptC</name>
    <name evidence="6" type="ORF">EKD02_02840</name>
</gene>
<dbReference type="InterPro" id="IPR026265">
    <property type="entry name" value="LptC"/>
</dbReference>
<accession>A0A432AW51</accession>
<dbReference type="GO" id="GO:0030288">
    <property type="term" value="C:outer membrane-bounded periplasmic space"/>
    <property type="evidence" value="ECO:0007669"/>
    <property type="project" value="TreeGrafter"/>
</dbReference>
<dbReference type="Pfam" id="PF06835">
    <property type="entry name" value="LptC"/>
    <property type="match status" value="1"/>
</dbReference>
<evidence type="ECO:0000256" key="3">
    <source>
        <dbReference type="ARBA" id="ARBA00022692"/>
    </source>
</evidence>
<evidence type="ECO:0000256" key="4">
    <source>
        <dbReference type="ARBA" id="ARBA00022989"/>
    </source>
</evidence>
<dbReference type="GO" id="GO:0005886">
    <property type="term" value="C:plasma membrane"/>
    <property type="evidence" value="ECO:0007669"/>
    <property type="project" value="InterPro"/>
</dbReference>
<dbReference type="Gene3D" id="2.60.450.10">
    <property type="entry name" value="Lipopolysaccharide (LPS) transport protein A like domain"/>
    <property type="match status" value="1"/>
</dbReference>
<evidence type="ECO:0000313" key="7">
    <source>
        <dbReference type="Proteomes" id="UP000279908"/>
    </source>
</evidence>
<reference evidence="6 7" key="1">
    <citation type="submission" date="2018-12" db="EMBL/GenBank/DDBJ databases">
        <authorList>
            <person name="Lunina O.N."/>
            <person name="Grouzdev D.S."/>
            <person name="Gorlenko V.M."/>
            <person name="Savvichev A.S."/>
        </authorList>
    </citation>
    <scope>NUCLEOTIDE SEQUENCE [LARGE SCALE GENOMIC DNA]</scope>
    <source>
        <strain evidence="6 7">BrKhr-17</strain>
    </source>
</reference>
<evidence type="ECO:0000256" key="5">
    <source>
        <dbReference type="ARBA" id="ARBA00023136"/>
    </source>
</evidence>
<dbReference type="AlphaFoldDB" id="A0A432AW51"/>
<keyword evidence="4" id="KW-1133">Transmembrane helix</keyword>
<comment type="caution">
    <text evidence="6">The sequence shown here is derived from an EMBL/GenBank/DDBJ whole genome shotgun (WGS) entry which is preliminary data.</text>
</comment>
<dbReference type="GO" id="GO:0017089">
    <property type="term" value="F:glycolipid transfer activity"/>
    <property type="evidence" value="ECO:0007669"/>
    <property type="project" value="TreeGrafter"/>
</dbReference>
<organism evidence="6 7">
    <name type="scientific">Chlorobium phaeovibrioides</name>
    <dbReference type="NCBI Taxonomy" id="1094"/>
    <lineage>
        <taxon>Bacteria</taxon>
        <taxon>Pseudomonadati</taxon>
        <taxon>Chlorobiota</taxon>
        <taxon>Chlorobiia</taxon>
        <taxon>Chlorobiales</taxon>
        <taxon>Chlorobiaceae</taxon>
        <taxon>Chlorobium/Pelodictyon group</taxon>
        <taxon>Chlorobium</taxon>
    </lineage>
</organism>
<keyword evidence="1" id="KW-1003">Cell membrane</keyword>
<sequence>MGIPLLHFEKNIRRNALAALILYALLLIPQGCTPPQPPAQDSDMPKITADTPVQESWEISFLVTEEGQHKSEIKAGHVAEYRTKGKTEQHLDKDVSVVFFDETGAVSSSISAEKAIMYENKDIEAIGNVVITTSNGTIIKTEYAKRSGVDRKIRSNRFVTIDRPNQTVSGYGFESDQELKHYRIFRATGKGNLKQ</sequence>
<evidence type="ECO:0000256" key="2">
    <source>
        <dbReference type="ARBA" id="ARBA00022519"/>
    </source>
</evidence>
<dbReference type="PANTHER" id="PTHR37481">
    <property type="entry name" value="LIPOPOLYSACCHARIDE EXPORT SYSTEM PROTEIN LPTC"/>
    <property type="match status" value="1"/>
</dbReference>